<dbReference type="PANTHER" id="PTHR43146:SF1">
    <property type="entry name" value="CANCER-RELATED NUCLEOSIDE-TRIPHOSPHATASE"/>
    <property type="match status" value="1"/>
</dbReference>
<keyword evidence="1" id="KW-0547">Nucleotide-binding</keyword>
<dbReference type="Proteomes" id="UP000823611">
    <property type="component" value="Unassembled WGS sequence"/>
</dbReference>
<accession>A0A9D9H3R2</accession>
<name>A0A9D9H3R2_9FIRM</name>
<organism evidence="4 5">
    <name type="scientific">Candidatus Fimicola merdigallinarum</name>
    <dbReference type="NCBI Taxonomy" id="2840819"/>
    <lineage>
        <taxon>Bacteria</taxon>
        <taxon>Bacillati</taxon>
        <taxon>Bacillota</taxon>
        <taxon>Clostridia</taxon>
        <taxon>Lachnospirales</taxon>
        <taxon>Lachnospiraceae</taxon>
        <taxon>Lachnospiraceae incertae sedis</taxon>
        <taxon>Candidatus Fimicola</taxon>
    </lineage>
</organism>
<sequence length="163" mass="18559">MNILITGKKQSGKSTLARNIIEKFKFSVGGYVTLPLIENCNIVGYEMVKLPDKENRQTIITIDSDGKGQPNPSVFLTFGKDCVMDSLCCDYDFLLFDEIGRIERNTSVFISAINKALDSDENVLAVLKKEDIPFINEIKKRKDVKLWDIDLINREKAFFEIVE</sequence>
<dbReference type="Pfam" id="PF03266">
    <property type="entry name" value="NTPase_1"/>
    <property type="match status" value="1"/>
</dbReference>
<dbReference type="GO" id="GO:0005524">
    <property type="term" value="F:ATP binding"/>
    <property type="evidence" value="ECO:0007669"/>
    <property type="project" value="UniProtKB-KW"/>
</dbReference>
<evidence type="ECO:0000313" key="4">
    <source>
        <dbReference type="EMBL" id="MBO8434167.1"/>
    </source>
</evidence>
<dbReference type="InterPro" id="IPR027417">
    <property type="entry name" value="P-loop_NTPase"/>
</dbReference>
<comment type="caution">
    <text evidence="4">The sequence shown here is derived from an EMBL/GenBank/DDBJ whole genome shotgun (WGS) entry which is preliminary data.</text>
</comment>
<keyword evidence="3" id="KW-0067">ATP-binding</keyword>
<dbReference type="InterPro" id="IPR004948">
    <property type="entry name" value="Nuc-triphosphatase_THEP1"/>
</dbReference>
<keyword evidence="2" id="KW-0378">Hydrolase</keyword>
<evidence type="ECO:0008006" key="6">
    <source>
        <dbReference type="Google" id="ProtNLM"/>
    </source>
</evidence>
<dbReference type="GO" id="GO:0017111">
    <property type="term" value="F:ribonucleoside triphosphate phosphatase activity"/>
    <property type="evidence" value="ECO:0007669"/>
    <property type="project" value="InterPro"/>
</dbReference>
<evidence type="ECO:0000256" key="2">
    <source>
        <dbReference type="ARBA" id="ARBA00022801"/>
    </source>
</evidence>
<proteinExistence type="predicted"/>
<dbReference type="SUPFAM" id="SSF52540">
    <property type="entry name" value="P-loop containing nucleoside triphosphate hydrolases"/>
    <property type="match status" value="1"/>
</dbReference>
<gene>
    <name evidence="4" type="ORF">IAC55_02430</name>
</gene>
<reference evidence="4" key="1">
    <citation type="submission" date="2020-10" db="EMBL/GenBank/DDBJ databases">
        <authorList>
            <person name="Gilroy R."/>
        </authorList>
    </citation>
    <scope>NUCLEOTIDE SEQUENCE</scope>
    <source>
        <strain evidence="4">F6-4510</strain>
    </source>
</reference>
<evidence type="ECO:0000256" key="3">
    <source>
        <dbReference type="ARBA" id="ARBA00022840"/>
    </source>
</evidence>
<evidence type="ECO:0000256" key="1">
    <source>
        <dbReference type="ARBA" id="ARBA00022741"/>
    </source>
</evidence>
<dbReference type="AlphaFoldDB" id="A0A9D9H3R2"/>
<dbReference type="Gene3D" id="3.40.50.300">
    <property type="entry name" value="P-loop containing nucleotide triphosphate hydrolases"/>
    <property type="match status" value="1"/>
</dbReference>
<evidence type="ECO:0000313" key="5">
    <source>
        <dbReference type="Proteomes" id="UP000823611"/>
    </source>
</evidence>
<dbReference type="EMBL" id="JADIMX010000048">
    <property type="protein sequence ID" value="MBO8434167.1"/>
    <property type="molecule type" value="Genomic_DNA"/>
</dbReference>
<reference evidence="4" key="2">
    <citation type="journal article" date="2021" name="PeerJ">
        <title>Extensive microbial diversity within the chicken gut microbiome revealed by metagenomics and culture.</title>
        <authorList>
            <person name="Gilroy R."/>
            <person name="Ravi A."/>
            <person name="Getino M."/>
            <person name="Pursley I."/>
            <person name="Horton D.L."/>
            <person name="Alikhan N.F."/>
            <person name="Baker D."/>
            <person name="Gharbi K."/>
            <person name="Hall N."/>
            <person name="Watson M."/>
            <person name="Adriaenssens E.M."/>
            <person name="Foster-Nyarko E."/>
            <person name="Jarju S."/>
            <person name="Secka A."/>
            <person name="Antonio M."/>
            <person name="Oren A."/>
            <person name="Chaudhuri R.R."/>
            <person name="La Ragione R."/>
            <person name="Hildebrand F."/>
            <person name="Pallen M.J."/>
        </authorList>
    </citation>
    <scope>NUCLEOTIDE SEQUENCE</scope>
    <source>
        <strain evidence="4">F6-4510</strain>
    </source>
</reference>
<protein>
    <recommendedName>
        <fullName evidence="6">Nucleotide kinase</fullName>
    </recommendedName>
</protein>
<dbReference type="PANTHER" id="PTHR43146">
    <property type="entry name" value="CANCER-RELATED NUCLEOSIDE-TRIPHOSPHATASE"/>
    <property type="match status" value="1"/>
</dbReference>
<feature type="non-terminal residue" evidence="4">
    <location>
        <position position="163"/>
    </location>
</feature>